<feature type="transmembrane region" description="Helical" evidence="2">
    <location>
        <begin position="733"/>
        <end position="753"/>
    </location>
</feature>
<evidence type="ECO:0000256" key="2">
    <source>
        <dbReference type="SAM" id="Phobius"/>
    </source>
</evidence>
<dbReference type="OMA" id="PANYRIC"/>
<keyword evidence="2" id="KW-0472">Membrane</keyword>
<feature type="domain" description="PGG" evidence="3">
    <location>
        <begin position="609"/>
        <end position="720"/>
    </location>
</feature>
<dbReference type="InterPro" id="IPR002110">
    <property type="entry name" value="Ankyrin_rpt"/>
</dbReference>
<feature type="transmembrane region" description="Helical" evidence="2">
    <location>
        <begin position="348"/>
        <end position="366"/>
    </location>
</feature>
<dbReference type="AlphaFoldDB" id="A0A835DIE5"/>
<dbReference type="Gene3D" id="1.25.40.20">
    <property type="entry name" value="Ankyrin repeat-containing domain"/>
    <property type="match status" value="3"/>
</dbReference>
<dbReference type="InterPro" id="IPR029058">
    <property type="entry name" value="AB_hydrolase_fold"/>
</dbReference>
<dbReference type="InterPro" id="IPR026961">
    <property type="entry name" value="PGG_dom"/>
</dbReference>
<dbReference type="Proteomes" id="UP000655225">
    <property type="component" value="Unassembled WGS sequence"/>
</dbReference>
<dbReference type="SUPFAM" id="SSF48403">
    <property type="entry name" value="Ankyrin repeat"/>
    <property type="match status" value="1"/>
</dbReference>
<keyword evidence="2" id="KW-1133">Transmembrane helix</keyword>
<evidence type="ECO:0000256" key="1">
    <source>
        <dbReference type="PROSITE-ProRule" id="PRU00023"/>
    </source>
</evidence>
<feature type="transmembrane region" description="Helical" evidence="2">
    <location>
        <begin position="696"/>
        <end position="721"/>
    </location>
</feature>
<keyword evidence="2" id="KW-0812">Transmembrane</keyword>
<organism evidence="4 5">
    <name type="scientific">Tetracentron sinense</name>
    <name type="common">Spur-leaf</name>
    <dbReference type="NCBI Taxonomy" id="13715"/>
    <lineage>
        <taxon>Eukaryota</taxon>
        <taxon>Viridiplantae</taxon>
        <taxon>Streptophyta</taxon>
        <taxon>Embryophyta</taxon>
        <taxon>Tracheophyta</taxon>
        <taxon>Spermatophyta</taxon>
        <taxon>Magnoliopsida</taxon>
        <taxon>Trochodendrales</taxon>
        <taxon>Trochodendraceae</taxon>
        <taxon>Tetracentron</taxon>
    </lineage>
</organism>
<dbReference type="PANTHER" id="PTHR24177">
    <property type="entry name" value="CASKIN"/>
    <property type="match status" value="1"/>
</dbReference>
<dbReference type="GO" id="GO:0016020">
    <property type="term" value="C:membrane"/>
    <property type="evidence" value="ECO:0007669"/>
    <property type="project" value="TreeGrafter"/>
</dbReference>
<dbReference type="PROSITE" id="PS50088">
    <property type="entry name" value="ANK_REPEAT"/>
    <property type="match status" value="1"/>
</dbReference>
<feature type="repeat" description="ANK" evidence="1">
    <location>
        <begin position="112"/>
        <end position="144"/>
    </location>
</feature>
<proteinExistence type="predicted"/>
<evidence type="ECO:0000313" key="5">
    <source>
        <dbReference type="Proteomes" id="UP000655225"/>
    </source>
</evidence>
<protein>
    <recommendedName>
        <fullName evidence="3">PGG domain-containing protein</fullName>
    </recommendedName>
</protein>
<feature type="transmembrane region" description="Helical" evidence="2">
    <location>
        <begin position="656"/>
        <end position="676"/>
    </location>
</feature>
<comment type="caution">
    <text evidence="4">The sequence shown here is derived from an EMBL/GenBank/DDBJ whole genome shotgun (WGS) entry which is preliminary data.</text>
</comment>
<dbReference type="Pfam" id="PF13962">
    <property type="entry name" value="PGG"/>
    <property type="match status" value="1"/>
</dbReference>
<dbReference type="InterPro" id="IPR036770">
    <property type="entry name" value="Ankyrin_rpt-contain_sf"/>
</dbReference>
<accession>A0A835DIE5</accession>
<keyword evidence="1" id="KW-0040">ANK repeat</keyword>
<dbReference type="SMART" id="SM00248">
    <property type="entry name" value="ANK"/>
    <property type="match status" value="6"/>
</dbReference>
<dbReference type="PANTHER" id="PTHR24177:SF103">
    <property type="entry name" value="PGG DOMAIN-CONTAINING PROTEIN"/>
    <property type="match status" value="1"/>
</dbReference>
<reference evidence="4 5" key="1">
    <citation type="submission" date="2020-04" db="EMBL/GenBank/DDBJ databases">
        <title>Plant Genome Project.</title>
        <authorList>
            <person name="Zhang R.-G."/>
        </authorList>
    </citation>
    <scope>NUCLEOTIDE SEQUENCE [LARGE SCALE GENOMIC DNA]</scope>
    <source>
        <strain evidence="4">YNK0</strain>
        <tissue evidence="4">Leaf</tissue>
    </source>
</reference>
<keyword evidence="5" id="KW-1185">Reference proteome</keyword>
<dbReference type="Pfam" id="PF07224">
    <property type="entry name" value="Chlorophyllase"/>
    <property type="match status" value="1"/>
</dbReference>
<evidence type="ECO:0000259" key="3">
    <source>
        <dbReference type="Pfam" id="PF13962"/>
    </source>
</evidence>
<dbReference type="SUPFAM" id="SSF53474">
    <property type="entry name" value="alpha/beta-Hydrolases"/>
    <property type="match status" value="1"/>
</dbReference>
<dbReference type="OrthoDB" id="1868897at2759"/>
<feature type="transmembrane region" description="Helical" evidence="2">
    <location>
        <begin position="617"/>
        <end position="636"/>
    </location>
</feature>
<dbReference type="PROSITE" id="PS50297">
    <property type="entry name" value="ANK_REP_REGION"/>
    <property type="match status" value="1"/>
</dbReference>
<dbReference type="EMBL" id="JABCRI010000008">
    <property type="protein sequence ID" value="KAF8401747.1"/>
    <property type="molecule type" value="Genomic_DNA"/>
</dbReference>
<dbReference type="Pfam" id="PF12796">
    <property type="entry name" value="Ank_2"/>
    <property type="match status" value="2"/>
</dbReference>
<dbReference type="InterPro" id="IPR017395">
    <property type="entry name" value="Chlorophyllase-like"/>
</dbReference>
<name>A0A835DIE5_TETSI</name>
<sequence length="775" mass="87060">MFSVQTSNTSSPPKPLLIVTPTNEGKYPVLLFLHGFYLHNCFYTDLLKHIASHGFIAVAPQLEEEGDKGSELHSMEDIKESMFENAMKGQWVAVVTAYQRDVVAQEAMITRSGDTALHVAVSDGQIDVVWKLVDAILDQNVSKVLKIKNERGNTPLHLAASMGIVEMCECLAKRDPALVGERNLDSETPLFLAALHGKKDAFLCLYSKCREHELHDDANLYCRRNDGETILHCAISGDYFALAFQIIRLYKELINYKNQNGVSPLHILASIFVDELKEESQNRIAYPVKSGDEKSPMYPQNYQTCVDFFRYLMAIFTTFGKKVEEPQKTGASSSARHHLVPSNYTTCFIFFKLVMKTLLVVLGVGFKRIKTIQEKKEKHTWAVQIMEELIEHASVWKYNNDGSDPRISNSHGDNQMRPIHIDGPSTSNSDIPQKLAGEEIDKRKGKGETPILMAAMMGVTEIVEKILDKFPVAVQDLNSDGKNILLLAVENRQPHIYQLLLKRKILRENVFRKVDSQGNSALHLAAMLGEYRPWLIPGAALQMQWEIKCPYIEGCRSMSIRLTFYTLLIQFVKDSMPPHFFVRYDKNGKTPKQVFTVTHEKLLMDGGAWLTNTSESCSVVAALIATVAFATAATVPGGVKQDSGSPTLEDQPAFDVFAFTSLVALCFSVTAVIMFLSILTSRYQERDFESDLPKKLLLGLTSLFISIASMLVSFCAGHFFVLKDKLKLAAYPLYAVTCLPVTFFAVAQFPLYFDLIRSTFKKVPQRSYKFPISMV</sequence>
<gene>
    <name evidence="4" type="ORF">HHK36_012693</name>
</gene>
<evidence type="ECO:0000313" key="4">
    <source>
        <dbReference type="EMBL" id="KAF8401747.1"/>
    </source>
</evidence>
<dbReference type="Gene3D" id="3.40.50.1820">
    <property type="entry name" value="alpha/beta hydrolase"/>
    <property type="match status" value="1"/>
</dbReference>